<sequence>MTNKRLTLHYLGLAGAMALGAVLRFWHLDLKPLWMDEVITAIFSLGKSYHDLPLNLVFSLDRIQEIFTFKSGVSCNQIAENIATQSTHPPLFFCGMYSWLGLMFPLGPEWVTKLRSLPALFGVGAIAAIYSLNRLAFSRVSGIIAAFFMAVSPFAVYLSQEARHYTMPMLLITLALLGLMQIQRDIFERSRLRVGVWVLWAIINSIGLYVHYFFALAFIAEIATLLVLIYWGKTKILNKGQIWLALIISVSGVVISFIPWLLVIFSHFQRSETNWLPPPNHIAPFYQTLLSWVLMVIALPVENQPWTIAIICGFLMLIFAVWAGYQIFKGLKILWSQYTTSLATLTLLSFTIFVLLQFFAIVYFLGKDITVVPRYSFVYYPSFCALLAASITKNYQSSVISQQSSIKFILIGFISSIFVVSNLVFQKPFQPEQVAQNMNLEPSVPLMLVVSYSSYQDVALGLSFALALEQLRNQPTVGKFPIPNENLKINNTTDKYTSFNSAINLDNFAVLQRYPDLSTFWKKFSELSPPTTSQLNLWIVAPGLRKRDYPPQVALAGQIACTINPKQYYRIGVPYQLYRCTNVGLQ</sequence>
<protein>
    <submittedName>
        <fullName evidence="9">Glycosyltransferase family 39 protein</fullName>
    </submittedName>
</protein>
<accession>A0A8J7LAN5</accession>
<feature type="transmembrane region" description="Helical" evidence="8">
    <location>
        <begin position="377"/>
        <end position="396"/>
    </location>
</feature>
<comment type="subcellular location">
    <subcellularLocation>
        <location evidence="1">Cell membrane</location>
        <topology evidence="1">Multi-pass membrane protein</topology>
    </subcellularLocation>
</comment>
<dbReference type="EMBL" id="JAECZC010000017">
    <property type="protein sequence ID" value="MBH8562866.1"/>
    <property type="molecule type" value="Genomic_DNA"/>
</dbReference>
<dbReference type="GO" id="GO:0009103">
    <property type="term" value="P:lipopolysaccharide biosynthetic process"/>
    <property type="evidence" value="ECO:0007669"/>
    <property type="project" value="UniProtKB-ARBA"/>
</dbReference>
<evidence type="ECO:0000256" key="8">
    <source>
        <dbReference type="SAM" id="Phobius"/>
    </source>
</evidence>
<feature type="transmembrane region" description="Helical" evidence="8">
    <location>
        <begin position="216"/>
        <end position="232"/>
    </location>
</feature>
<evidence type="ECO:0000256" key="1">
    <source>
        <dbReference type="ARBA" id="ARBA00004651"/>
    </source>
</evidence>
<comment type="caution">
    <text evidence="9">The sequence shown here is derived from an EMBL/GenBank/DDBJ whole genome shotgun (WGS) entry which is preliminary data.</text>
</comment>
<organism evidence="9 10">
    <name type="scientific">Amazonocrinis nigriterrae CENA67</name>
    <dbReference type="NCBI Taxonomy" id="2794033"/>
    <lineage>
        <taxon>Bacteria</taxon>
        <taxon>Bacillati</taxon>
        <taxon>Cyanobacteriota</taxon>
        <taxon>Cyanophyceae</taxon>
        <taxon>Nostocales</taxon>
        <taxon>Nostocaceae</taxon>
        <taxon>Amazonocrinis</taxon>
        <taxon>Amazonocrinis nigriterrae</taxon>
    </lineage>
</organism>
<feature type="transmembrane region" description="Helical" evidence="8">
    <location>
        <begin position="308"/>
        <end position="328"/>
    </location>
</feature>
<keyword evidence="6 8" id="KW-1133">Transmembrane helix</keyword>
<feature type="transmembrane region" description="Helical" evidence="8">
    <location>
        <begin position="408"/>
        <end position="425"/>
    </location>
</feature>
<dbReference type="GO" id="GO:0005886">
    <property type="term" value="C:plasma membrane"/>
    <property type="evidence" value="ECO:0007669"/>
    <property type="project" value="UniProtKB-SubCell"/>
</dbReference>
<keyword evidence="10" id="KW-1185">Reference proteome</keyword>
<feature type="transmembrane region" description="Helical" evidence="8">
    <location>
        <begin position="244"/>
        <end position="265"/>
    </location>
</feature>
<keyword evidence="3" id="KW-0328">Glycosyltransferase</keyword>
<keyword evidence="7 8" id="KW-0472">Membrane</keyword>
<feature type="transmembrane region" description="Helical" evidence="8">
    <location>
        <begin position="285"/>
        <end position="301"/>
    </location>
</feature>
<dbReference type="PANTHER" id="PTHR33908">
    <property type="entry name" value="MANNOSYLTRANSFERASE YKCB-RELATED"/>
    <property type="match status" value="1"/>
</dbReference>
<dbReference type="AlphaFoldDB" id="A0A8J7LAN5"/>
<evidence type="ECO:0000313" key="10">
    <source>
        <dbReference type="Proteomes" id="UP000632766"/>
    </source>
</evidence>
<feature type="transmembrane region" description="Helical" evidence="8">
    <location>
        <begin position="340"/>
        <end position="365"/>
    </location>
</feature>
<feature type="transmembrane region" description="Helical" evidence="8">
    <location>
        <begin position="140"/>
        <end position="159"/>
    </location>
</feature>
<keyword evidence="2" id="KW-1003">Cell membrane</keyword>
<feature type="transmembrane region" description="Helical" evidence="8">
    <location>
        <begin position="114"/>
        <end position="133"/>
    </location>
</feature>
<dbReference type="GO" id="GO:0016763">
    <property type="term" value="F:pentosyltransferase activity"/>
    <property type="evidence" value="ECO:0007669"/>
    <property type="project" value="TreeGrafter"/>
</dbReference>
<dbReference type="PANTHER" id="PTHR33908:SF3">
    <property type="entry name" value="UNDECAPRENYL PHOSPHATE-ALPHA-4-AMINO-4-DEOXY-L-ARABINOSE ARABINOSYL TRANSFERASE"/>
    <property type="match status" value="1"/>
</dbReference>
<dbReference type="Proteomes" id="UP000632766">
    <property type="component" value="Unassembled WGS sequence"/>
</dbReference>
<evidence type="ECO:0000256" key="4">
    <source>
        <dbReference type="ARBA" id="ARBA00022679"/>
    </source>
</evidence>
<evidence type="ECO:0000256" key="6">
    <source>
        <dbReference type="ARBA" id="ARBA00022989"/>
    </source>
</evidence>
<dbReference type="RefSeq" id="WP_198124769.1">
    <property type="nucleotide sequence ID" value="NZ_JAECZC010000017.1"/>
</dbReference>
<reference evidence="9 10" key="1">
    <citation type="journal article" date="2021" name="Int. J. Syst. Evol. Microbiol.">
        <title>Amazonocrinis nigriterrae gen. nov., sp. nov., Atlanticothrix silvestris gen. nov., sp. nov. and Dendronalium phyllosphericum gen. nov., sp. nov., nostocacean cyanobacteria from Brazilian environments.</title>
        <authorList>
            <person name="Alvarenga D.O."/>
            <person name="Andreote A.P.D."/>
            <person name="Branco L.H.Z."/>
            <person name="Delbaje E."/>
            <person name="Cruz R.B."/>
            <person name="Varani A.M."/>
            <person name="Fiore M.F."/>
        </authorList>
    </citation>
    <scope>NUCLEOTIDE SEQUENCE [LARGE SCALE GENOMIC DNA]</scope>
    <source>
        <strain evidence="9 10">CENA67</strain>
    </source>
</reference>
<name>A0A8J7LAN5_9NOST</name>
<evidence type="ECO:0000313" key="9">
    <source>
        <dbReference type="EMBL" id="MBH8562866.1"/>
    </source>
</evidence>
<evidence type="ECO:0000256" key="2">
    <source>
        <dbReference type="ARBA" id="ARBA00022475"/>
    </source>
</evidence>
<feature type="transmembrane region" description="Helical" evidence="8">
    <location>
        <begin position="7"/>
        <end position="26"/>
    </location>
</feature>
<gene>
    <name evidence="9" type="ORF">I8748_11850</name>
</gene>
<proteinExistence type="predicted"/>
<dbReference type="GO" id="GO:0010041">
    <property type="term" value="P:response to iron(III) ion"/>
    <property type="evidence" value="ECO:0007669"/>
    <property type="project" value="TreeGrafter"/>
</dbReference>
<dbReference type="InterPro" id="IPR050297">
    <property type="entry name" value="LipidA_mod_glycosyltrf_83"/>
</dbReference>
<evidence type="ECO:0000256" key="3">
    <source>
        <dbReference type="ARBA" id="ARBA00022676"/>
    </source>
</evidence>
<keyword evidence="5 8" id="KW-0812">Transmembrane</keyword>
<evidence type="ECO:0000256" key="7">
    <source>
        <dbReference type="ARBA" id="ARBA00023136"/>
    </source>
</evidence>
<keyword evidence="4" id="KW-0808">Transferase</keyword>
<evidence type="ECO:0000256" key="5">
    <source>
        <dbReference type="ARBA" id="ARBA00022692"/>
    </source>
</evidence>